<comment type="function">
    <text evidence="1">Is involved in generating a small heat-stable compound (Nod), an acylated oligomer of N-acetylglucosamine, that stimulates mitosis in various plant protoplasts.</text>
</comment>
<keyword evidence="5" id="KW-0328">Glycosyltransferase</keyword>
<dbReference type="Gene3D" id="3.20.20.80">
    <property type="entry name" value="Glycosidases"/>
    <property type="match status" value="1"/>
</dbReference>
<dbReference type="Pfam" id="PF01522">
    <property type="entry name" value="Polysacc_deac_1"/>
    <property type="match status" value="1"/>
</dbReference>
<dbReference type="SUPFAM" id="SSF88713">
    <property type="entry name" value="Glycoside hydrolase/deacetylase"/>
    <property type="match status" value="1"/>
</dbReference>
<dbReference type="InterPro" id="IPR011330">
    <property type="entry name" value="Glyco_hydro/deAcase_b/a-brl"/>
</dbReference>
<evidence type="ECO:0000313" key="11">
    <source>
        <dbReference type="Proteomes" id="UP001144205"/>
    </source>
</evidence>
<dbReference type="PANTHER" id="PTHR43630">
    <property type="entry name" value="POLY-BETA-1,6-N-ACETYL-D-GLUCOSAMINE SYNTHASE"/>
    <property type="match status" value="1"/>
</dbReference>
<keyword evidence="6 10" id="KW-0808">Transferase</keyword>
<name>A0ABQ5LVC1_9RHOB</name>
<evidence type="ECO:0000256" key="5">
    <source>
        <dbReference type="ARBA" id="ARBA00022676"/>
    </source>
</evidence>
<keyword evidence="8" id="KW-1133">Transmembrane helix</keyword>
<dbReference type="Pfam" id="PF13641">
    <property type="entry name" value="Glyco_tranf_2_3"/>
    <property type="match status" value="1"/>
</dbReference>
<dbReference type="Gene3D" id="3.90.550.10">
    <property type="entry name" value="Spore Coat Polysaccharide Biosynthesis Protein SpsA, Chain A"/>
    <property type="match status" value="1"/>
</dbReference>
<evidence type="ECO:0000256" key="4">
    <source>
        <dbReference type="ARBA" id="ARBA00020071"/>
    </source>
</evidence>
<dbReference type="SUPFAM" id="SSF53448">
    <property type="entry name" value="Nucleotide-diphospho-sugar transferases"/>
    <property type="match status" value="1"/>
</dbReference>
<keyword evidence="11" id="KW-1185">Reference proteome</keyword>
<dbReference type="PANTHER" id="PTHR43630:SF1">
    <property type="entry name" value="POLY-BETA-1,6-N-ACETYL-D-GLUCOSAMINE SYNTHASE"/>
    <property type="match status" value="1"/>
</dbReference>
<dbReference type="Gene3D" id="3.20.20.370">
    <property type="entry name" value="Glycoside hydrolase/deacetylase"/>
    <property type="match status" value="1"/>
</dbReference>
<evidence type="ECO:0000256" key="2">
    <source>
        <dbReference type="ARBA" id="ARBA00006739"/>
    </source>
</evidence>
<dbReference type="PROSITE" id="PS51677">
    <property type="entry name" value="NODB"/>
    <property type="match status" value="1"/>
</dbReference>
<comment type="similarity">
    <text evidence="2">Belongs to the glycosyltransferase 2 family.</text>
</comment>
<keyword evidence="8" id="KW-0812">Transmembrane</keyword>
<accession>A0ABQ5LVC1</accession>
<evidence type="ECO:0000256" key="6">
    <source>
        <dbReference type="ARBA" id="ARBA00022679"/>
    </source>
</evidence>
<reference evidence="10" key="1">
    <citation type="journal article" date="2023" name="Int. J. Syst. Evol. Microbiol.">
        <title>Sinisalibacter aestuarii sp. nov., isolated from estuarine sediment of the Arakawa River.</title>
        <authorList>
            <person name="Arafat S.T."/>
            <person name="Hirano S."/>
            <person name="Sato A."/>
            <person name="Takeuchi K."/>
            <person name="Yasuda T."/>
            <person name="Terahara T."/>
            <person name="Hamada M."/>
            <person name="Kobayashi T."/>
        </authorList>
    </citation>
    <scope>NUCLEOTIDE SEQUENCE</scope>
    <source>
        <strain evidence="10">B-399</strain>
    </source>
</reference>
<gene>
    <name evidence="10" type="ORF">STA1M1_19260</name>
</gene>
<feature type="domain" description="NodB homology" evidence="9">
    <location>
        <begin position="454"/>
        <end position="643"/>
    </location>
</feature>
<dbReference type="Gene3D" id="3.10.50.10">
    <property type="match status" value="1"/>
</dbReference>
<proteinExistence type="inferred from homology"/>
<evidence type="ECO:0000256" key="7">
    <source>
        <dbReference type="ARBA" id="ARBA00032976"/>
    </source>
</evidence>
<keyword evidence="8" id="KW-0472">Membrane</keyword>
<feature type="transmembrane region" description="Helical" evidence="8">
    <location>
        <begin position="970"/>
        <end position="993"/>
    </location>
</feature>
<dbReference type="InterPro" id="IPR029044">
    <property type="entry name" value="Nucleotide-diphossugar_trans"/>
</dbReference>
<dbReference type="CDD" id="cd06423">
    <property type="entry name" value="CESA_like"/>
    <property type="match status" value="1"/>
</dbReference>
<evidence type="ECO:0000259" key="9">
    <source>
        <dbReference type="PROSITE" id="PS51677"/>
    </source>
</evidence>
<comment type="similarity">
    <text evidence="3">Belongs to the polysaccharide deacetylase family.</text>
</comment>
<dbReference type="GO" id="GO:0016740">
    <property type="term" value="F:transferase activity"/>
    <property type="evidence" value="ECO:0007669"/>
    <property type="project" value="UniProtKB-KW"/>
</dbReference>
<comment type="caution">
    <text evidence="10">The sequence shown here is derived from an EMBL/GenBank/DDBJ whole genome shotgun (WGS) entry which is preliminary data.</text>
</comment>
<sequence length="1097" mass="117343">MSAALTWLAFFLASLYLVDDLPGPVLAHAAEDVPASVSAAPQPGDLRGGIVPEGRGGPYPPLAAQADAENVVELPTGSVWAFLPFVPESAYASLASGARQIDVLLAEWYRLDGPQSELVALNRTTESQEYAARTIARERPRLQVMPVVTILPGALPAPDDGAGLETLALHLADTAARDRAAGLCLMPDGIGAGEIAVLGRLIARLDAALATAGRESCLVTEPADGLIADADFARLADHVVLKTFSTPWIGDATGPLAAQGWFDETVAAALEAVGRDRLVVMLGSFAGDWSRGAAAPEILSLAEAWRRVVQFDGTLDFPPDAANLRMRYTDQSGAAHEVWALDAASAFNQLATLAALDLHRVGLWALGREDPSIWPLLGARYVTPELVATYISRVDLSDFVAYMGQGPFQELAAAAQVGTRYVVLDPSGQRIAGEGFAPPATPVTLRRFGRVEPDQIVLTFDDGPDPVHTAALLDVLRDREAPATFFVVGAGALSHPDLIQRMYDEGHEIGSHTFLHPALDGVPPLRTQFELNAVQRLLAAQIGHGTVLFRNPYGRGEGPVTGDSAAPMATLTDAGYLIVGSDLVPPDWLGLDAAGIVDYVSHELATNGGNVIVMHDGGGDRSATVDAVGPLIDRLRADGYRIVGLADLLGVTRDQLMPPAFGPATMFDRISFGLLGIAGGWLAAVFWVVVVAGLLRALVLLALAHLRRPHRAPRPGAGTVPPVTVLIPAFNEEETILRCIGSVFASDYPDLRVIVIDDGSTDHTYQKVAEVARDEYRLTVIYEPNGGKWKALDTAYRVLQTDIVVAIDADSMIAPDAISRLVRHFDDPKIGAVAGRVQVGNRRGLLTQLQALEYLTAQNIDRRALECLGAMLVVPGAIGAWRADAVIAAGLYSPETVTEDADLTVSVLRAGYRVIYEPAAYAVTEAPETVRAFLTQRLRWTFGMLQTAVKHLGGALRQRKAVGFVALPDLLVVGFGLSVLAPIADLVLLSTLADLGIDWLLGRPMPVVDVRPYMLAGYALLPLMDVVAILLAMRLDRSAPLWLVVLFPVQRFFYRQLLYVTVWRALGRAAFGRLASWGKLARTGTARLPGRHKSPAE</sequence>
<organism evidence="10 11">
    <name type="scientific">Sinisalibacter aestuarii</name>
    <dbReference type="NCBI Taxonomy" id="2949426"/>
    <lineage>
        <taxon>Bacteria</taxon>
        <taxon>Pseudomonadati</taxon>
        <taxon>Pseudomonadota</taxon>
        <taxon>Alphaproteobacteria</taxon>
        <taxon>Rhodobacterales</taxon>
        <taxon>Roseobacteraceae</taxon>
        <taxon>Sinisalibacter</taxon>
    </lineage>
</organism>
<dbReference type="InterPro" id="IPR002509">
    <property type="entry name" value="NODB_dom"/>
</dbReference>
<dbReference type="Proteomes" id="UP001144205">
    <property type="component" value="Unassembled WGS sequence"/>
</dbReference>
<evidence type="ECO:0000256" key="3">
    <source>
        <dbReference type="ARBA" id="ARBA00010973"/>
    </source>
</evidence>
<evidence type="ECO:0000256" key="8">
    <source>
        <dbReference type="SAM" id="Phobius"/>
    </source>
</evidence>
<protein>
    <recommendedName>
        <fullName evidence="4">Chitooligosaccharide deacetylase</fullName>
    </recommendedName>
    <alternativeName>
        <fullName evidence="7">Nodulation protein B</fullName>
    </alternativeName>
</protein>
<evidence type="ECO:0000313" key="10">
    <source>
        <dbReference type="EMBL" id="GKY88057.1"/>
    </source>
</evidence>
<feature type="transmembrane region" description="Helical" evidence="8">
    <location>
        <begin position="681"/>
        <end position="704"/>
    </location>
</feature>
<evidence type="ECO:0000256" key="1">
    <source>
        <dbReference type="ARBA" id="ARBA00003236"/>
    </source>
</evidence>
<feature type="transmembrane region" description="Helical" evidence="8">
    <location>
        <begin position="1013"/>
        <end position="1033"/>
    </location>
</feature>
<dbReference type="InterPro" id="IPR029070">
    <property type="entry name" value="Chitinase_insertion_sf"/>
</dbReference>
<dbReference type="EMBL" id="BROH01000005">
    <property type="protein sequence ID" value="GKY88057.1"/>
    <property type="molecule type" value="Genomic_DNA"/>
</dbReference>